<gene>
    <name evidence="1" type="ORF">Syun_029896</name>
</gene>
<accession>A0AAP0E9S6</accession>
<keyword evidence="2" id="KW-1185">Reference proteome</keyword>
<evidence type="ECO:0000313" key="2">
    <source>
        <dbReference type="Proteomes" id="UP001420932"/>
    </source>
</evidence>
<proteinExistence type="predicted"/>
<organism evidence="1 2">
    <name type="scientific">Stephania yunnanensis</name>
    <dbReference type="NCBI Taxonomy" id="152371"/>
    <lineage>
        <taxon>Eukaryota</taxon>
        <taxon>Viridiplantae</taxon>
        <taxon>Streptophyta</taxon>
        <taxon>Embryophyta</taxon>
        <taxon>Tracheophyta</taxon>
        <taxon>Spermatophyta</taxon>
        <taxon>Magnoliopsida</taxon>
        <taxon>Ranunculales</taxon>
        <taxon>Menispermaceae</taxon>
        <taxon>Menispermoideae</taxon>
        <taxon>Cissampelideae</taxon>
        <taxon>Stephania</taxon>
    </lineage>
</organism>
<sequence length="63" mass="6965">MATSSIIAGSTNSNKQLATHNTTAHLVVSPTSLTYSIVMRIHKKLVHNKYLRHKTYTGQRGSI</sequence>
<dbReference type="EMBL" id="JBBNAF010000013">
    <property type="protein sequence ID" value="KAK9087502.1"/>
    <property type="molecule type" value="Genomic_DNA"/>
</dbReference>
<comment type="caution">
    <text evidence="1">The sequence shown here is derived from an EMBL/GenBank/DDBJ whole genome shotgun (WGS) entry which is preliminary data.</text>
</comment>
<dbReference type="AlphaFoldDB" id="A0AAP0E9S6"/>
<protein>
    <submittedName>
        <fullName evidence="1">Uncharacterized protein</fullName>
    </submittedName>
</protein>
<name>A0AAP0E9S6_9MAGN</name>
<dbReference type="Proteomes" id="UP001420932">
    <property type="component" value="Unassembled WGS sequence"/>
</dbReference>
<evidence type="ECO:0000313" key="1">
    <source>
        <dbReference type="EMBL" id="KAK9087502.1"/>
    </source>
</evidence>
<reference evidence="1 2" key="1">
    <citation type="submission" date="2024-01" db="EMBL/GenBank/DDBJ databases">
        <title>Genome assemblies of Stephania.</title>
        <authorList>
            <person name="Yang L."/>
        </authorList>
    </citation>
    <scope>NUCLEOTIDE SEQUENCE [LARGE SCALE GENOMIC DNA]</scope>
    <source>
        <strain evidence="1">YNDBR</strain>
        <tissue evidence="1">Leaf</tissue>
    </source>
</reference>